<name>A0A3G5A9D4_9VIRU</name>
<reference evidence="1" key="1">
    <citation type="submission" date="2018-10" db="EMBL/GenBank/DDBJ databases">
        <title>Hidden diversity of soil giant viruses.</title>
        <authorList>
            <person name="Schulz F."/>
            <person name="Alteio L."/>
            <person name="Goudeau D."/>
            <person name="Ryan E.M."/>
            <person name="Malmstrom R.R."/>
            <person name="Blanchard J."/>
            <person name="Woyke T."/>
        </authorList>
    </citation>
    <scope>NUCLEOTIDE SEQUENCE</scope>
    <source>
        <strain evidence="1">HYV1</strain>
    </source>
</reference>
<sequence length="39" mass="4507">MSNGFGQIVYRLVEFLAEGQMCNGWGQIVYWMIEIHAQS</sequence>
<proteinExistence type="predicted"/>
<evidence type="ECO:0000313" key="1">
    <source>
        <dbReference type="EMBL" id="AYV83094.1"/>
    </source>
</evidence>
<protein>
    <submittedName>
        <fullName evidence="1">Uncharacterized protein</fullName>
    </submittedName>
</protein>
<dbReference type="EMBL" id="MK072386">
    <property type="protein sequence ID" value="AYV83094.1"/>
    <property type="molecule type" value="Genomic_DNA"/>
</dbReference>
<organism evidence="1">
    <name type="scientific">Hyperionvirus sp</name>
    <dbReference type="NCBI Taxonomy" id="2487770"/>
    <lineage>
        <taxon>Viruses</taxon>
        <taxon>Varidnaviria</taxon>
        <taxon>Bamfordvirae</taxon>
        <taxon>Nucleocytoviricota</taxon>
        <taxon>Megaviricetes</taxon>
        <taxon>Imitervirales</taxon>
        <taxon>Mimiviridae</taxon>
        <taxon>Klosneuvirinae</taxon>
    </lineage>
</organism>
<accession>A0A3G5A9D4</accession>
<gene>
    <name evidence="1" type="ORF">Hyperionvirus4_59</name>
</gene>